<feature type="compositionally biased region" description="Polar residues" evidence="1">
    <location>
        <begin position="41"/>
        <end position="51"/>
    </location>
</feature>
<dbReference type="OrthoDB" id="4979114at2"/>
<protein>
    <submittedName>
        <fullName evidence="2">Uncharacterized protein</fullName>
    </submittedName>
</protein>
<gene>
    <name evidence="2" type="ORF">D7I44_14115</name>
</gene>
<evidence type="ECO:0000313" key="2">
    <source>
        <dbReference type="EMBL" id="AYG04554.1"/>
    </source>
</evidence>
<feature type="region of interest" description="Disordered" evidence="1">
    <location>
        <begin position="75"/>
        <end position="106"/>
    </location>
</feature>
<dbReference type="KEGG" id="gry:D7I44_14115"/>
<feature type="region of interest" description="Disordered" evidence="1">
    <location>
        <begin position="41"/>
        <end position="61"/>
    </location>
</feature>
<sequence>MIRRQALGWLGAAVCSVALVIAGGLVLSSLAVHRYLQASDSAQQRSQTSAAGETPAASERAAVERTVSALVRMPGVATATSSTDRSDTPAQPGVMSLRSSPSPTTDSTTLSYDVSVIMNPDATAAQCAEVVFTMTQRLQNGRVSLELSLPAGDGHAASVIDYRNVFATPVPRSTVAAVSHAVDVAASVPGVRSVHVVVPYTWNLASGDLEVQMATDDSHQTAQLKDALSRTALADVGWADPSSAPSSMPSPAPTQPSR</sequence>
<accession>A0A387BR39</accession>
<name>A0A387BR39_9MICO</name>
<feature type="region of interest" description="Disordered" evidence="1">
    <location>
        <begin position="236"/>
        <end position="258"/>
    </location>
</feature>
<dbReference type="Proteomes" id="UP000275069">
    <property type="component" value="Chromosome"/>
</dbReference>
<evidence type="ECO:0000313" key="3">
    <source>
        <dbReference type="Proteomes" id="UP000275069"/>
    </source>
</evidence>
<evidence type="ECO:0000256" key="1">
    <source>
        <dbReference type="SAM" id="MobiDB-lite"/>
    </source>
</evidence>
<organism evidence="2 3">
    <name type="scientific">Gryllotalpicola protaetiae</name>
    <dbReference type="NCBI Taxonomy" id="2419771"/>
    <lineage>
        <taxon>Bacteria</taxon>
        <taxon>Bacillati</taxon>
        <taxon>Actinomycetota</taxon>
        <taxon>Actinomycetes</taxon>
        <taxon>Micrococcales</taxon>
        <taxon>Microbacteriaceae</taxon>
        <taxon>Gryllotalpicola</taxon>
    </lineage>
</organism>
<feature type="compositionally biased region" description="Low complexity" evidence="1">
    <location>
        <begin position="96"/>
        <end position="106"/>
    </location>
</feature>
<feature type="compositionally biased region" description="Pro residues" evidence="1">
    <location>
        <begin position="248"/>
        <end position="258"/>
    </location>
</feature>
<dbReference type="RefSeq" id="WP_120790084.1">
    <property type="nucleotide sequence ID" value="NZ_CP032624.1"/>
</dbReference>
<dbReference type="AlphaFoldDB" id="A0A387BR39"/>
<dbReference type="EMBL" id="CP032624">
    <property type="protein sequence ID" value="AYG04554.1"/>
    <property type="molecule type" value="Genomic_DNA"/>
</dbReference>
<reference evidence="2 3" key="1">
    <citation type="submission" date="2018-09" db="EMBL/GenBank/DDBJ databases">
        <title>Genome sequencing of strain 2DFW10M-5.</title>
        <authorList>
            <person name="Heo J."/>
            <person name="Kim S.-J."/>
            <person name="Kwon S.-W."/>
        </authorList>
    </citation>
    <scope>NUCLEOTIDE SEQUENCE [LARGE SCALE GENOMIC DNA]</scope>
    <source>
        <strain evidence="2 3">2DFW10M-5</strain>
    </source>
</reference>
<keyword evidence="3" id="KW-1185">Reference proteome</keyword>
<proteinExistence type="predicted"/>